<reference evidence="2 3" key="1">
    <citation type="submission" date="2024-11" db="EMBL/GenBank/DDBJ databases">
        <title>A near-complete genome assembly of Cinchona calisaya.</title>
        <authorList>
            <person name="Lian D.C."/>
            <person name="Zhao X.W."/>
            <person name="Wei L."/>
        </authorList>
    </citation>
    <scope>NUCLEOTIDE SEQUENCE [LARGE SCALE GENOMIC DNA]</scope>
    <source>
        <tissue evidence="2">Nenye</tissue>
    </source>
</reference>
<dbReference type="AlphaFoldDB" id="A0ABD2Z9U7"/>
<accession>A0ABD2Z9U7</accession>
<protein>
    <submittedName>
        <fullName evidence="2">Uncharacterized protein</fullName>
    </submittedName>
</protein>
<keyword evidence="3" id="KW-1185">Reference proteome</keyword>
<proteinExistence type="predicted"/>
<dbReference type="EMBL" id="JBJUIK010000010">
    <property type="protein sequence ID" value="KAL3515055.1"/>
    <property type="molecule type" value="Genomic_DNA"/>
</dbReference>
<comment type="caution">
    <text evidence="2">The sequence shown here is derived from an EMBL/GenBank/DDBJ whole genome shotgun (WGS) entry which is preliminary data.</text>
</comment>
<evidence type="ECO:0000256" key="1">
    <source>
        <dbReference type="SAM" id="MobiDB-lite"/>
    </source>
</evidence>
<feature type="compositionally biased region" description="Pro residues" evidence="1">
    <location>
        <begin position="106"/>
        <end position="116"/>
    </location>
</feature>
<sequence>MTETKMVKLFIDAQEPPYYEKLTGSIGKSFSEIIQQVETVERGLKSGKLIDMTAFKFQIESMQGSTSVAKKPLSKKADKKKEEVTFIFNQPNRQPPRNFHQYQRPNPQPFYAPPPLPPQYYPQLVYQTQVQIPVPNP</sequence>
<dbReference type="Proteomes" id="UP001630127">
    <property type="component" value="Unassembled WGS sequence"/>
</dbReference>
<feature type="region of interest" description="Disordered" evidence="1">
    <location>
        <begin position="87"/>
        <end position="116"/>
    </location>
</feature>
<gene>
    <name evidence="2" type="ORF">ACH5RR_021957</name>
</gene>
<evidence type="ECO:0000313" key="2">
    <source>
        <dbReference type="EMBL" id="KAL3515055.1"/>
    </source>
</evidence>
<name>A0ABD2Z9U7_9GENT</name>
<organism evidence="2 3">
    <name type="scientific">Cinchona calisaya</name>
    <dbReference type="NCBI Taxonomy" id="153742"/>
    <lineage>
        <taxon>Eukaryota</taxon>
        <taxon>Viridiplantae</taxon>
        <taxon>Streptophyta</taxon>
        <taxon>Embryophyta</taxon>
        <taxon>Tracheophyta</taxon>
        <taxon>Spermatophyta</taxon>
        <taxon>Magnoliopsida</taxon>
        <taxon>eudicotyledons</taxon>
        <taxon>Gunneridae</taxon>
        <taxon>Pentapetalae</taxon>
        <taxon>asterids</taxon>
        <taxon>lamiids</taxon>
        <taxon>Gentianales</taxon>
        <taxon>Rubiaceae</taxon>
        <taxon>Cinchonoideae</taxon>
        <taxon>Cinchoneae</taxon>
        <taxon>Cinchona</taxon>
    </lineage>
</organism>
<evidence type="ECO:0000313" key="3">
    <source>
        <dbReference type="Proteomes" id="UP001630127"/>
    </source>
</evidence>